<reference evidence="3" key="1">
    <citation type="journal article" date="2015" name="Proc. Natl. Acad. Sci. U.S.A.">
        <title>Genome sequence of the Asian Tiger mosquito, Aedes albopictus, reveals insights into its biology, genetics, and evolution.</title>
        <authorList>
            <person name="Chen X.G."/>
            <person name="Jiang X."/>
            <person name="Gu J."/>
            <person name="Xu M."/>
            <person name="Wu Y."/>
            <person name="Deng Y."/>
            <person name="Zhang C."/>
            <person name="Bonizzoni M."/>
            <person name="Dermauw W."/>
            <person name="Vontas J."/>
            <person name="Armbruster P."/>
            <person name="Huang X."/>
            <person name="Yang Y."/>
            <person name="Zhang H."/>
            <person name="He W."/>
            <person name="Peng H."/>
            <person name="Liu Y."/>
            <person name="Wu K."/>
            <person name="Chen J."/>
            <person name="Lirakis M."/>
            <person name="Topalis P."/>
            <person name="Van Leeuwen T."/>
            <person name="Hall A.B."/>
            <person name="Jiang X."/>
            <person name="Thorpe C."/>
            <person name="Mueller R.L."/>
            <person name="Sun C."/>
            <person name="Waterhouse R.M."/>
            <person name="Yan G."/>
            <person name="Tu Z.J."/>
            <person name="Fang X."/>
            <person name="James A.A."/>
        </authorList>
    </citation>
    <scope>NUCLEOTIDE SEQUENCE [LARGE SCALE GENOMIC DNA]</scope>
    <source>
        <strain evidence="3">Foshan</strain>
    </source>
</reference>
<keyword evidence="3" id="KW-1185">Reference proteome</keyword>
<name>A0ABM1XNH4_AEDAL</name>
<accession>A0ABM1XNH4</accession>
<evidence type="ECO:0000313" key="2">
    <source>
        <dbReference type="EnsemblMetazoa" id="AALFPA23_001293.P38527"/>
    </source>
</evidence>
<keyword evidence="1" id="KW-0732">Signal</keyword>
<feature type="chain" id="PRO_5046726749" evidence="1">
    <location>
        <begin position="19"/>
        <end position="121"/>
    </location>
</feature>
<protein>
    <submittedName>
        <fullName evidence="2">Uncharacterized protein</fullName>
    </submittedName>
</protein>
<dbReference type="GeneID" id="115265805"/>
<reference evidence="2" key="2">
    <citation type="submission" date="2025-05" db="UniProtKB">
        <authorList>
            <consortium name="EnsemblMetazoa"/>
        </authorList>
    </citation>
    <scope>IDENTIFICATION</scope>
    <source>
        <strain evidence="2">Foshan</strain>
    </source>
</reference>
<dbReference type="Proteomes" id="UP000069940">
    <property type="component" value="Unassembled WGS sequence"/>
</dbReference>
<sequence length="121" mass="13226">MKAIFALVIASLAVAAQGSYLHGTTAVVTGATSAWPYNAGWNSWNGWNGWNDWNNWNGYYNQHHGYPYGQDWSPAYGVYGGHKTVVQANLGAHASYPWGLPWGSYGAGYAGNYGWGKKVVY</sequence>
<evidence type="ECO:0000313" key="3">
    <source>
        <dbReference type="Proteomes" id="UP000069940"/>
    </source>
</evidence>
<proteinExistence type="predicted"/>
<feature type="signal peptide" evidence="1">
    <location>
        <begin position="1"/>
        <end position="18"/>
    </location>
</feature>
<evidence type="ECO:0000256" key="1">
    <source>
        <dbReference type="SAM" id="SignalP"/>
    </source>
</evidence>
<dbReference type="EnsemblMetazoa" id="AALFPA23_001293.R38527">
    <property type="protein sequence ID" value="AALFPA23_001293.P38527"/>
    <property type="gene ID" value="AALFPA23_001293"/>
</dbReference>
<organism evidence="2 3">
    <name type="scientific">Aedes albopictus</name>
    <name type="common">Asian tiger mosquito</name>
    <name type="synonym">Stegomyia albopicta</name>
    <dbReference type="NCBI Taxonomy" id="7160"/>
    <lineage>
        <taxon>Eukaryota</taxon>
        <taxon>Metazoa</taxon>
        <taxon>Ecdysozoa</taxon>
        <taxon>Arthropoda</taxon>
        <taxon>Hexapoda</taxon>
        <taxon>Insecta</taxon>
        <taxon>Pterygota</taxon>
        <taxon>Neoptera</taxon>
        <taxon>Endopterygota</taxon>
        <taxon>Diptera</taxon>
        <taxon>Nematocera</taxon>
        <taxon>Culicoidea</taxon>
        <taxon>Culicidae</taxon>
        <taxon>Culicinae</taxon>
        <taxon>Aedini</taxon>
        <taxon>Aedes</taxon>
        <taxon>Stegomyia</taxon>
    </lineage>
</organism>
<dbReference type="RefSeq" id="XP_029727608.1">
    <property type="nucleotide sequence ID" value="XM_029871748.2"/>
</dbReference>